<organism evidence="2 3">
    <name type="scientific">Segetibacter aerophilus</name>
    <dbReference type="NCBI Taxonomy" id="670293"/>
    <lineage>
        <taxon>Bacteria</taxon>
        <taxon>Pseudomonadati</taxon>
        <taxon>Bacteroidota</taxon>
        <taxon>Chitinophagia</taxon>
        <taxon>Chitinophagales</taxon>
        <taxon>Chitinophagaceae</taxon>
        <taxon>Segetibacter</taxon>
    </lineage>
</organism>
<dbReference type="AlphaFoldDB" id="A0A512BA43"/>
<evidence type="ECO:0000313" key="2">
    <source>
        <dbReference type="EMBL" id="GEO08844.1"/>
    </source>
</evidence>
<dbReference type="PROSITE" id="PS50005">
    <property type="entry name" value="TPR"/>
    <property type="match status" value="1"/>
</dbReference>
<dbReference type="SUPFAM" id="SSF48452">
    <property type="entry name" value="TPR-like"/>
    <property type="match status" value="2"/>
</dbReference>
<accession>A0A512BA43</accession>
<feature type="repeat" description="TPR" evidence="1">
    <location>
        <begin position="404"/>
        <end position="437"/>
    </location>
</feature>
<name>A0A512BA43_9BACT</name>
<dbReference type="RefSeq" id="WP_147202907.1">
    <property type="nucleotide sequence ID" value="NZ_BJYT01000004.1"/>
</dbReference>
<evidence type="ECO:0000313" key="3">
    <source>
        <dbReference type="Proteomes" id="UP000321513"/>
    </source>
</evidence>
<evidence type="ECO:0000256" key="1">
    <source>
        <dbReference type="PROSITE-ProRule" id="PRU00339"/>
    </source>
</evidence>
<keyword evidence="1" id="KW-0802">TPR repeat</keyword>
<dbReference type="Pfam" id="PF13424">
    <property type="entry name" value="TPR_12"/>
    <property type="match status" value="1"/>
</dbReference>
<keyword evidence="3" id="KW-1185">Reference proteome</keyword>
<comment type="caution">
    <text evidence="2">The sequence shown here is derived from an EMBL/GenBank/DDBJ whole genome shotgun (WGS) entry which is preliminary data.</text>
</comment>
<dbReference type="Gene3D" id="1.25.40.10">
    <property type="entry name" value="Tetratricopeptide repeat domain"/>
    <property type="match status" value="2"/>
</dbReference>
<dbReference type="InterPro" id="IPR019734">
    <property type="entry name" value="TPR_rpt"/>
</dbReference>
<dbReference type="Proteomes" id="UP000321513">
    <property type="component" value="Unassembled WGS sequence"/>
</dbReference>
<dbReference type="SMART" id="SM00028">
    <property type="entry name" value="TPR"/>
    <property type="match status" value="2"/>
</dbReference>
<sequence length="495" mass="57021">MKKALFTITICLFSIISFGQKVYDFNQTCREAYTEIIKLKLVTGKELIAKERQQNPTNLIPDLLEGYIDFFTLFFNEDPTEYAGRKDNFDKRIEAFDSGPANTPFYRYSKALTYLQRAAVKIKFGERYGAGWDFKKANSLIKDNKEKYPAFQPNNMLTGPIEVVIGTIPSGYKWLTSLFGMKGSISEGMQVMRSFLNSNDPYAKLLNSEATFYYCYLMFYVENKPEQVFKLIQAKKLDVVNNHLFTYLATNLALNSKQTDYAGKVIDARNISPEYMQTAAWDFEMGFVQLHKLRLDEAIKHFDQFLNTYKGKFYVKDVSQKISWAYYLKGDKSQAESYRLLTIKNGNTESDADKKAYRDAKKGLWPNEILLKARILNDGGYQKEALGLLQGKTINDFPKPEDALDFTYRLARVYDDMGRDDEAIKYYQQAINLGKTRTEYYAARAALQMGNIYENRNQKSLAIAAYKECLDMGDHEYKDSLDQRAKSGIARCKGE</sequence>
<reference evidence="2 3" key="1">
    <citation type="submission" date="2019-07" db="EMBL/GenBank/DDBJ databases">
        <title>Whole genome shotgun sequence of Segetibacter aerophilus NBRC 106135.</title>
        <authorList>
            <person name="Hosoyama A."/>
            <person name="Uohara A."/>
            <person name="Ohji S."/>
            <person name="Ichikawa N."/>
        </authorList>
    </citation>
    <scope>NUCLEOTIDE SEQUENCE [LARGE SCALE GENOMIC DNA]</scope>
    <source>
        <strain evidence="2 3">NBRC 106135</strain>
    </source>
</reference>
<dbReference type="OrthoDB" id="1466726at2"/>
<protein>
    <submittedName>
        <fullName evidence="2">Uncharacterized protein</fullName>
    </submittedName>
</protein>
<proteinExistence type="predicted"/>
<gene>
    <name evidence="2" type="ORF">SAE01_13400</name>
</gene>
<dbReference type="EMBL" id="BJYT01000004">
    <property type="protein sequence ID" value="GEO08844.1"/>
    <property type="molecule type" value="Genomic_DNA"/>
</dbReference>
<dbReference type="InterPro" id="IPR011990">
    <property type="entry name" value="TPR-like_helical_dom_sf"/>
</dbReference>